<proteinExistence type="inferred from homology"/>
<dbReference type="GO" id="GO:1904680">
    <property type="term" value="F:peptide transmembrane transporter activity"/>
    <property type="evidence" value="ECO:0007669"/>
    <property type="project" value="TreeGrafter"/>
</dbReference>
<sequence>MAGLKRHILGGAAALSLIAGAAGAETIRWGGSQDVTSLDPYSYGSTFTLAFLNHVYEGLVRYNGDLEIEPALAESWEILSDDTWRFKLRQGVTFHNGAEFTAEDVLASLNRVSHESSPLRGNLPSYKSAEIVDDHTIDIKLTGAYPLLLNDLTNIFIFDATWLKDNGAELPTDVTKGVEGYATFNANGTGPFVIDERVPESRTTMNVNAAWWDKPVHNISRIEFTPITSAATRVAAILSNEIDFIEGAPIQDLPRLKGSTDVQVIEGNALRTVMFGFNRREKLEDGRDNPFNDLKLRQALAHAIDLDLIQKRVMRGSSRNAGTLVAPQIPGYQAELDVPVEYNADLAKSLIKDAGAEGLKFSLSCSYESWVNEEELCSAAVSMLTRVGLQPTLDIGPRAVQSPKMSSGKSDMFIFGWANEPMLDSYSILVQALHSRDGTAGVFNWGDWNYPEWDALIQKASVELDRDTRLGYQTEVLKQARDEMLFVPLHQQPMAWATSKKVTEILQQADNKPRHWLTVMAK</sequence>
<comment type="caution">
    <text evidence="7">The sequence shown here is derived from an EMBL/GenBank/DDBJ whole genome shotgun (WGS) entry which is preliminary data.</text>
</comment>
<dbReference type="SUPFAM" id="SSF53850">
    <property type="entry name" value="Periplasmic binding protein-like II"/>
    <property type="match status" value="1"/>
</dbReference>
<dbReference type="PANTHER" id="PTHR30290:SF9">
    <property type="entry name" value="OLIGOPEPTIDE-BINDING PROTEIN APPA"/>
    <property type="match status" value="1"/>
</dbReference>
<dbReference type="Gene3D" id="3.90.76.10">
    <property type="entry name" value="Dipeptide-binding Protein, Domain 1"/>
    <property type="match status" value="1"/>
</dbReference>
<dbReference type="InterPro" id="IPR030678">
    <property type="entry name" value="Peptide/Ni-bd"/>
</dbReference>
<dbReference type="Gene3D" id="3.40.190.10">
    <property type="entry name" value="Periplasmic binding protein-like II"/>
    <property type="match status" value="1"/>
</dbReference>
<accession>A0A3P3DWX9</accession>
<dbReference type="AlphaFoldDB" id="A0A3P3DWX9"/>
<dbReference type="GO" id="GO:0043190">
    <property type="term" value="C:ATP-binding cassette (ABC) transporter complex"/>
    <property type="evidence" value="ECO:0007669"/>
    <property type="project" value="InterPro"/>
</dbReference>
<comment type="similarity">
    <text evidence="2">Belongs to the bacterial solute-binding protein 5 family.</text>
</comment>
<dbReference type="InterPro" id="IPR039424">
    <property type="entry name" value="SBP_5"/>
</dbReference>
<feature type="chain" id="PRO_5018290342" evidence="5">
    <location>
        <begin position="25"/>
        <end position="522"/>
    </location>
</feature>
<protein>
    <submittedName>
        <fullName evidence="7">ABC transporter substrate-binding protein</fullName>
    </submittedName>
</protein>
<dbReference type="GO" id="GO:0030288">
    <property type="term" value="C:outer membrane-bounded periplasmic space"/>
    <property type="evidence" value="ECO:0007669"/>
    <property type="project" value="UniProtKB-ARBA"/>
</dbReference>
<dbReference type="Proteomes" id="UP000282125">
    <property type="component" value="Unassembled WGS sequence"/>
</dbReference>
<feature type="signal peptide" evidence="5">
    <location>
        <begin position="1"/>
        <end position="24"/>
    </location>
</feature>
<dbReference type="InterPro" id="IPR000914">
    <property type="entry name" value="SBP_5_dom"/>
</dbReference>
<comment type="subcellular location">
    <subcellularLocation>
        <location evidence="1">Periplasm</location>
    </subcellularLocation>
</comment>
<keyword evidence="3" id="KW-0813">Transport</keyword>
<dbReference type="RefSeq" id="WP_124963356.1">
    <property type="nucleotide sequence ID" value="NZ_RRAZ01000002.1"/>
</dbReference>
<organism evidence="7 8">
    <name type="scientific">Falsigemmobacter faecalis</name>
    <dbReference type="NCBI Taxonomy" id="2488730"/>
    <lineage>
        <taxon>Bacteria</taxon>
        <taxon>Pseudomonadati</taxon>
        <taxon>Pseudomonadota</taxon>
        <taxon>Alphaproteobacteria</taxon>
        <taxon>Rhodobacterales</taxon>
        <taxon>Paracoccaceae</taxon>
        <taxon>Falsigemmobacter</taxon>
    </lineage>
</organism>
<dbReference type="GO" id="GO:0015833">
    <property type="term" value="P:peptide transport"/>
    <property type="evidence" value="ECO:0007669"/>
    <property type="project" value="TreeGrafter"/>
</dbReference>
<evidence type="ECO:0000313" key="8">
    <source>
        <dbReference type="Proteomes" id="UP000282125"/>
    </source>
</evidence>
<dbReference type="OrthoDB" id="9803988at2"/>
<feature type="domain" description="Solute-binding protein family 5" evidence="6">
    <location>
        <begin position="67"/>
        <end position="437"/>
    </location>
</feature>
<evidence type="ECO:0000256" key="2">
    <source>
        <dbReference type="ARBA" id="ARBA00005695"/>
    </source>
</evidence>
<evidence type="ECO:0000256" key="1">
    <source>
        <dbReference type="ARBA" id="ARBA00004418"/>
    </source>
</evidence>
<dbReference type="Pfam" id="PF00496">
    <property type="entry name" value="SBP_bac_5"/>
    <property type="match status" value="1"/>
</dbReference>
<dbReference type="PANTHER" id="PTHR30290">
    <property type="entry name" value="PERIPLASMIC BINDING COMPONENT OF ABC TRANSPORTER"/>
    <property type="match status" value="1"/>
</dbReference>
<dbReference type="Gene3D" id="3.10.105.10">
    <property type="entry name" value="Dipeptide-binding Protein, Domain 3"/>
    <property type="match status" value="1"/>
</dbReference>
<gene>
    <name evidence="7" type="ORF">EG244_02140</name>
</gene>
<keyword evidence="8" id="KW-1185">Reference proteome</keyword>
<evidence type="ECO:0000313" key="7">
    <source>
        <dbReference type="EMBL" id="RRH78266.1"/>
    </source>
</evidence>
<name>A0A3P3DWX9_9RHOB</name>
<dbReference type="CDD" id="cd08498">
    <property type="entry name" value="PBP2_NikA_DppA_OppA_like_2"/>
    <property type="match status" value="1"/>
</dbReference>
<dbReference type="EMBL" id="RRAZ01000002">
    <property type="protein sequence ID" value="RRH78266.1"/>
    <property type="molecule type" value="Genomic_DNA"/>
</dbReference>
<reference evidence="7 8" key="1">
    <citation type="submission" date="2018-11" db="EMBL/GenBank/DDBJ databases">
        <title>Gemmobacter sp. nov., YIM 102744-1 draft genome.</title>
        <authorList>
            <person name="Li G."/>
            <person name="Jiang Y."/>
        </authorList>
    </citation>
    <scope>NUCLEOTIDE SEQUENCE [LARGE SCALE GENOMIC DNA]</scope>
    <source>
        <strain evidence="7 8">YIM 102744-1</strain>
    </source>
</reference>
<keyword evidence="4 5" id="KW-0732">Signal</keyword>
<evidence type="ECO:0000256" key="3">
    <source>
        <dbReference type="ARBA" id="ARBA00022448"/>
    </source>
</evidence>
<dbReference type="PIRSF" id="PIRSF002741">
    <property type="entry name" value="MppA"/>
    <property type="match status" value="1"/>
</dbReference>
<evidence type="ECO:0000256" key="5">
    <source>
        <dbReference type="SAM" id="SignalP"/>
    </source>
</evidence>
<evidence type="ECO:0000259" key="6">
    <source>
        <dbReference type="Pfam" id="PF00496"/>
    </source>
</evidence>
<evidence type="ECO:0000256" key="4">
    <source>
        <dbReference type="ARBA" id="ARBA00022729"/>
    </source>
</evidence>